<evidence type="ECO:0000313" key="3">
    <source>
        <dbReference type="Proteomes" id="UP001500655"/>
    </source>
</evidence>
<organism evidence="2 3">
    <name type="scientific">Luedemannella helvata</name>
    <dbReference type="NCBI Taxonomy" id="349315"/>
    <lineage>
        <taxon>Bacteria</taxon>
        <taxon>Bacillati</taxon>
        <taxon>Actinomycetota</taxon>
        <taxon>Actinomycetes</taxon>
        <taxon>Micromonosporales</taxon>
        <taxon>Micromonosporaceae</taxon>
        <taxon>Luedemannella</taxon>
    </lineage>
</organism>
<dbReference type="InterPro" id="IPR000182">
    <property type="entry name" value="GNAT_dom"/>
</dbReference>
<gene>
    <name evidence="2" type="ORF">GCM10009681_33820</name>
</gene>
<dbReference type="PROSITE" id="PS51186">
    <property type="entry name" value="GNAT"/>
    <property type="match status" value="1"/>
</dbReference>
<reference evidence="3" key="1">
    <citation type="journal article" date="2019" name="Int. J. Syst. Evol. Microbiol.">
        <title>The Global Catalogue of Microorganisms (GCM) 10K type strain sequencing project: providing services to taxonomists for standard genome sequencing and annotation.</title>
        <authorList>
            <consortium name="The Broad Institute Genomics Platform"/>
            <consortium name="The Broad Institute Genome Sequencing Center for Infectious Disease"/>
            <person name="Wu L."/>
            <person name="Ma J."/>
        </authorList>
    </citation>
    <scope>NUCLEOTIDE SEQUENCE [LARGE SCALE GENOMIC DNA]</scope>
    <source>
        <strain evidence="3">JCM 13249</strain>
    </source>
</reference>
<sequence>MTATYEQTSRTTSLRKGDRMTYDRAAAHAILDEAYHCDLSFVVPDPETGRPEPRTLPTLHARVGDTLYLHGSTGSRPMLAARADGLPVCVTVTHLDGLVLARSQFSHSANYRCVIAHGDAQLVTDPAEKLAALTAFVDKVAPGRARDSRPPDHKELAQTAVLKLPLVEVSVKARAGGPGDDPEDERLPHWAGVLPLDVKAGRPEPVAGSTTPVPDYLRPARSPWLTPATLRGDHVILEPLDVTHAAQLLAAIGDEEVFRWIPRPMPRDVDAMAELITEALAAHHEGTRVPWLKRCARTGEVVGTTSYYAPNVANRNLAIGYTMIGKRWWRTGINTEAKLLLLERAFEVLVAERVEWHTDLRNERSQAAIARLGATREGVLRHHLLRPDGSWRDSVLYAMTADEWPAARAALRSRLRPPARDE</sequence>
<dbReference type="EMBL" id="BAAALS010000015">
    <property type="protein sequence ID" value="GAA1759824.1"/>
    <property type="molecule type" value="Genomic_DNA"/>
</dbReference>
<dbReference type="Proteomes" id="UP001500655">
    <property type="component" value="Unassembled WGS sequence"/>
</dbReference>
<dbReference type="PANTHER" id="PTHR43610">
    <property type="entry name" value="BLL6696 PROTEIN"/>
    <property type="match status" value="1"/>
</dbReference>
<evidence type="ECO:0000259" key="1">
    <source>
        <dbReference type="PROSITE" id="PS51186"/>
    </source>
</evidence>
<dbReference type="SUPFAM" id="SSF50475">
    <property type="entry name" value="FMN-binding split barrel"/>
    <property type="match status" value="1"/>
</dbReference>
<keyword evidence="3" id="KW-1185">Reference proteome</keyword>
<accession>A0ABN2KLW0</accession>
<comment type="caution">
    <text evidence="2">The sequence shown here is derived from an EMBL/GenBank/DDBJ whole genome shotgun (WGS) entry which is preliminary data.</text>
</comment>
<dbReference type="Pfam" id="PF12900">
    <property type="entry name" value="Pyridox_ox_2"/>
    <property type="match status" value="1"/>
</dbReference>
<name>A0ABN2KLW0_9ACTN</name>
<proteinExistence type="predicted"/>
<dbReference type="SUPFAM" id="SSF55729">
    <property type="entry name" value="Acyl-CoA N-acyltransferases (Nat)"/>
    <property type="match status" value="1"/>
</dbReference>
<dbReference type="InterPro" id="IPR024747">
    <property type="entry name" value="Pyridox_Oxase-rel"/>
</dbReference>
<dbReference type="RefSeq" id="WP_344082628.1">
    <property type="nucleotide sequence ID" value="NZ_BAAALS010000015.1"/>
</dbReference>
<dbReference type="Gene3D" id="3.40.630.30">
    <property type="match status" value="1"/>
</dbReference>
<dbReference type="Gene3D" id="2.30.110.10">
    <property type="entry name" value="Electron Transport, Fmn-binding Protein, Chain A"/>
    <property type="match status" value="1"/>
</dbReference>
<feature type="domain" description="N-acetyltransferase" evidence="1">
    <location>
        <begin position="256"/>
        <end position="402"/>
    </location>
</feature>
<dbReference type="InterPro" id="IPR012349">
    <property type="entry name" value="Split_barrel_FMN-bd"/>
</dbReference>
<evidence type="ECO:0000313" key="2">
    <source>
        <dbReference type="EMBL" id="GAA1759824.1"/>
    </source>
</evidence>
<dbReference type="InterPro" id="IPR016181">
    <property type="entry name" value="Acyl_CoA_acyltransferase"/>
</dbReference>
<protein>
    <recommendedName>
        <fullName evidence="1">N-acetyltransferase domain-containing protein</fullName>
    </recommendedName>
</protein>
<dbReference type="PANTHER" id="PTHR43610:SF1">
    <property type="entry name" value="N-ACETYLTRANSFERASE DOMAIN-CONTAINING PROTEIN"/>
    <property type="match status" value="1"/>
</dbReference>
<dbReference type="Pfam" id="PF13302">
    <property type="entry name" value="Acetyltransf_3"/>
    <property type="match status" value="1"/>
</dbReference>